<feature type="non-terminal residue" evidence="2">
    <location>
        <position position="1"/>
    </location>
</feature>
<sequence length="162" mass="17470">EDRPGCGRARAGARAGARPMVGPRALGRVRRGLRARGRSRRPLAGPRREPGLGVRARRARPSYRAGGGARLGPSLDDRGDRGATGQRQPTPDRPPDARAPRGRAIRRGLLARPAPPRLRARPRPRLTGPDHRPAVRSPRPARCAPADARPLRGRDGARGRPV</sequence>
<feature type="region of interest" description="Disordered" evidence="1">
    <location>
        <begin position="1"/>
        <end position="162"/>
    </location>
</feature>
<accession>A0A6J4S644</accession>
<evidence type="ECO:0000313" key="2">
    <source>
        <dbReference type="EMBL" id="CAA9485765.1"/>
    </source>
</evidence>
<dbReference type="EMBL" id="CADCVU010000041">
    <property type="protein sequence ID" value="CAA9485765.1"/>
    <property type="molecule type" value="Genomic_DNA"/>
</dbReference>
<gene>
    <name evidence="2" type="ORF">AVDCRST_MAG45-440</name>
</gene>
<protein>
    <submittedName>
        <fullName evidence="2">Uncharacterized protein</fullName>
    </submittedName>
</protein>
<evidence type="ECO:0000256" key="1">
    <source>
        <dbReference type="SAM" id="MobiDB-lite"/>
    </source>
</evidence>
<feature type="compositionally biased region" description="Low complexity" evidence="1">
    <location>
        <begin position="1"/>
        <end position="26"/>
    </location>
</feature>
<feature type="non-terminal residue" evidence="2">
    <location>
        <position position="162"/>
    </location>
</feature>
<feature type="compositionally biased region" description="Basic residues" evidence="1">
    <location>
        <begin position="27"/>
        <end position="41"/>
    </location>
</feature>
<dbReference type="AlphaFoldDB" id="A0A6J4S644"/>
<organism evidence="2">
    <name type="scientific">uncultured Solirubrobacterales bacterium</name>
    <dbReference type="NCBI Taxonomy" id="768556"/>
    <lineage>
        <taxon>Bacteria</taxon>
        <taxon>Bacillati</taxon>
        <taxon>Actinomycetota</taxon>
        <taxon>Thermoleophilia</taxon>
        <taxon>Solirubrobacterales</taxon>
        <taxon>environmental samples</taxon>
    </lineage>
</organism>
<reference evidence="2" key="1">
    <citation type="submission" date="2020-02" db="EMBL/GenBank/DDBJ databases">
        <authorList>
            <person name="Meier V. D."/>
        </authorList>
    </citation>
    <scope>NUCLEOTIDE SEQUENCE</scope>
    <source>
        <strain evidence="2">AVDCRST_MAG45</strain>
    </source>
</reference>
<feature type="compositionally biased region" description="Basic and acidic residues" evidence="1">
    <location>
        <begin position="149"/>
        <end position="162"/>
    </location>
</feature>
<name>A0A6J4S644_9ACTN</name>
<feature type="compositionally biased region" description="Low complexity" evidence="1">
    <location>
        <begin position="135"/>
        <end position="148"/>
    </location>
</feature>
<proteinExistence type="predicted"/>